<name>A0AAE9VQ39_9GAMM</name>
<feature type="domain" description="HhH-GPD" evidence="6">
    <location>
        <begin position="135"/>
        <end position="296"/>
    </location>
</feature>
<reference evidence="8 9" key="1">
    <citation type="submission" date="2022-12" db="EMBL/GenBank/DDBJ databases">
        <title>Coexistence and Characterization of a Novel Tigecycline Resistance gene tet(X) variant and blaNDM-1 in a Pseudomonas caeni Isolate of Chicken Origin.</title>
        <authorList>
            <person name="Lu X."/>
            <person name="Zhang L."/>
            <person name="Li R."/>
            <person name="Wang Z."/>
        </authorList>
    </citation>
    <scope>NUCLEOTIDE SEQUENCE [LARGE SCALE GENOMIC DNA]</scope>
    <source>
        <strain evidence="8 9">CE14</strain>
    </source>
</reference>
<proteinExistence type="inferred from homology"/>
<dbReference type="EMBL" id="CP114976">
    <property type="protein sequence ID" value="WBE26211.1"/>
    <property type="molecule type" value="Genomic_DNA"/>
</dbReference>
<evidence type="ECO:0000259" key="6">
    <source>
        <dbReference type="SMART" id="SM00478"/>
    </source>
</evidence>
<dbReference type="EC" id="3.2.2.21" evidence="3"/>
<dbReference type="InterPro" id="IPR003265">
    <property type="entry name" value="HhH-GPD_domain"/>
</dbReference>
<dbReference type="InterPro" id="IPR051912">
    <property type="entry name" value="Alkylbase_DNA_Glycosylase/TA"/>
</dbReference>
<dbReference type="GO" id="GO:0006285">
    <property type="term" value="P:base-excision repair, AP site formation"/>
    <property type="evidence" value="ECO:0007669"/>
    <property type="project" value="TreeGrafter"/>
</dbReference>
<dbReference type="GO" id="GO:0032131">
    <property type="term" value="F:alkylated DNA binding"/>
    <property type="evidence" value="ECO:0007669"/>
    <property type="project" value="TreeGrafter"/>
</dbReference>
<keyword evidence="4" id="KW-0227">DNA damage</keyword>
<dbReference type="GO" id="GO:0043916">
    <property type="term" value="F:DNA-7-methylguanine glycosylase activity"/>
    <property type="evidence" value="ECO:0007669"/>
    <property type="project" value="TreeGrafter"/>
</dbReference>
<dbReference type="Gene3D" id="1.10.340.30">
    <property type="entry name" value="Hypothetical protein, domain 2"/>
    <property type="match status" value="1"/>
</dbReference>
<dbReference type="GO" id="GO:0005737">
    <property type="term" value="C:cytoplasm"/>
    <property type="evidence" value="ECO:0007669"/>
    <property type="project" value="TreeGrafter"/>
</dbReference>
<dbReference type="Proteomes" id="UP001212189">
    <property type="component" value="Chromosome"/>
</dbReference>
<dbReference type="RefSeq" id="WP_269819137.1">
    <property type="nucleotide sequence ID" value="NZ_CP114976.1"/>
</dbReference>
<comment type="similarity">
    <text evidence="2">Belongs to the alkylbase DNA glycosidase AlkA family.</text>
</comment>
<evidence type="ECO:0000256" key="3">
    <source>
        <dbReference type="ARBA" id="ARBA00012000"/>
    </source>
</evidence>
<dbReference type="Pfam" id="PF00730">
    <property type="entry name" value="HhH-GPD"/>
    <property type="match status" value="1"/>
</dbReference>
<dbReference type="GO" id="GO:0008725">
    <property type="term" value="F:DNA-3-methyladenine glycosylase activity"/>
    <property type="evidence" value="ECO:0007669"/>
    <property type="project" value="TreeGrafter"/>
</dbReference>
<gene>
    <name evidence="8" type="ORF">O6P33_05105</name>
</gene>
<evidence type="ECO:0000313" key="8">
    <source>
        <dbReference type="EMBL" id="WBE26211.1"/>
    </source>
</evidence>
<dbReference type="InterPro" id="IPR010316">
    <property type="entry name" value="AlkA_N"/>
</dbReference>
<dbReference type="SUPFAM" id="SSF48150">
    <property type="entry name" value="DNA-glycosylase"/>
    <property type="match status" value="1"/>
</dbReference>
<dbReference type="AlphaFoldDB" id="A0AAE9VQ39"/>
<feature type="domain" description="DNA-3-methyladenine glycosylase AlkA N-terminal" evidence="7">
    <location>
        <begin position="5"/>
        <end position="125"/>
    </location>
</feature>
<evidence type="ECO:0000313" key="9">
    <source>
        <dbReference type="Proteomes" id="UP001212189"/>
    </source>
</evidence>
<dbReference type="GO" id="GO:0032993">
    <property type="term" value="C:protein-DNA complex"/>
    <property type="evidence" value="ECO:0007669"/>
    <property type="project" value="TreeGrafter"/>
</dbReference>
<dbReference type="PANTHER" id="PTHR43003:SF13">
    <property type="entry name" value="DNA-3-METHYLADENINE GLYCOSYLASE 2"/>
    <property type="match status" value="1"/>
</dbReference>
<evidence type="ECO:0000256" key="1">
    <source>
        <dbReference type="ARBA" id="ARBA00000086"/>
    </source>
</evidence>
<evidence type="ECO:0000256" key="2">
    <source>
        <dbReference type="ARBA" id="ARBA00010817"/>
    </source>
</evidence>
<dbReference type="Gene3D" id="1.10.1670.40">
    <property type="match status" value="1"/>
</dbReference>
<evidence type="ECO:0000259" key="7">
    <source>
        <dbReference type="SMART" id="SM01009"/>
    </source>
</evidence>
<sequence>MTVLTHNLALPGHYQRAELLAFHQRDAQQFAEQVNETTLAKGIFWDNTPARLRIDFQHDQAQAQLQIDSLQTVTSEQLQDWRLWLEYFLGLQQPITEFLQAHQTHPELGPLLSRQAGLRVAQTSSPFEAVSWAIIGQQISVAAALNIRRRFIELAGAQHSSGIWCYPNAQRVAQLSIEQLRSAGLSQNKARAIAQISQQLASGQMRWPQQITDDNLGQLRTALLAIPGIGPWTVNYTLMRGFAWLDGSLHGDAAVRRYLQELLQAEQLTAQQTEQWLAQFSPWRALVAAHLWQSQGFSG</sequence>
<dbReference type="CDD" id="cd00056">
    <property type="entry name" value="ENDO3c"/>
    <property type="match status" value="1"/>
</dbReference>
<protein>
    <recommendedName>
        <fullName evidence="3">DNA-3-methyladenine glycosylase II</fullName>
        <ecNumber evidence="3">3.2.2.21</ecNumber>
    </recommendedName>
</protein>
<dbReference type="KEGG" id="dce:O6P33_05105"/>
<organism evidence="8 9">
    <name type="scientific">Denitrificimonas caeni</name>
    <dbReference type="NCBI Taxonomy" id="521720"/>
    <lineage>
        <taxon>Bacteria</taxon>
        <taxon>Pseudomonadati</taxon>
        <taxon>Pseudomonadota</taxon>
        <taxon>Gammaproteobacteria</taxon>
        <taxon>Pseudomonadales</taxon>
        <taxon>Pseudomonadaceae</taxon>
        <taxon>Denitrificimonas</taxon>
    </lineage>
</organism>
<evidence type="ECO:0000256" key="5">
    <source>
        <dbReference type="ARBA" id="ARBA00023204"/>
    </source>
</evidence>
<dbReference type="FunFam" id="1.10.340.30:FF:000004">
    <property type="entry name" value="DNA-3-methyladenine glycosylase II"/>
    <property type="match status" value="1"/>
</dbReference>
<evidence type="ECO:0000256" key="4">
    <source>
        <dbReference type="ARBA" id="ARBA00022763"/>
    </source>
</evidence>
<dbReference type="PANTHER" id="PTHR43003">
    <property type="entry name" value="DNA-3-METHYLADENINE GLYCOSYLASE"/>
    <property type="match status" value="1"/>
</dbReference>
<keyword evidence="9" id="KW-1185">Reference proteome</keyword>
<dbReference type="SMART" id="SM00478">
    <property type="entry name" value="ENDO3c"/>
    <property type="match status" value="1"/>
</dbReference>
<accession>A0AAE9VQ39</accession>
<dbReference type="GO" id="GO:0006307">
    <property type="term" value="P:DNA alkylation repair"/>
    <property type="evidence" value="ECO:0007669"/>
    <property type="project" value="TreeGrafter"/>
</dbReference>
<keyword evidence="5" id="KW-0234">DNA repair</keyword>
<dbReference type="SMART" id="SM01009">
    <property type="entry name" value="AlkA_N"/>
    <property type="match status" value="1"/>
</dbReference>
<comment type="catalytic activity">
    <reaction evidence="1">
        <text>Hydrolysis of alkylated DNA, releasing 3-methyladenine, 3-methylguanine, 7-methylguanine and 7-methyladenine.</text>
        <dbReference type="EC" id="3.2.2.21"/>
    </reaction>
</comment>
<dbReference type="InterPro" id="IPR011257">
    <property type="entry name" value="DNA_glycosylase"/>
</dbReference>